<feature type="region of interest" description="Disordered" evidence="7">
    <location>
        <begin position="517"/>
        <end position="545"/>
    </location>
</feature>
<keyword evidence="4" id="KW-0238">DNA-binding</keyword>
<name>A0A444TWX0_ACIRT</name>
<keyword evidence="10" id="KW-1185">Reference proteome</keyword>
<dbReference type="GO" id="GO:0046983">
    <property type="term" value="F:protein dimerization activity"/>
    <property type="evidence" value="ECO:0007669"/>
    <property type="project" value="InterPro"/>
</dbReference>
<feature type="compositionally biased region" description="Polar residues" evidence="7">
    <location>
        <begin position="531"/>
        <end position="545"/>
    </location>
</feature>
<gene>
    <name evidence="9" type="ORF">EOD39_10879</name>
</gene>
<dbReference type="AlphaFoldDB" id="A0A444TWX0"/>
<dbReference type="InterPro" id="IPR011598">
    <property type="entry name" value="bHLH_dom"/>
</dbReference>
<organism evidence="9 10">
    <name type="scientific">Acipenser ruthenus</name>
    <name type="common">Sterlet sturgeon</name>
    <dbReference type="NCBI Taxonomy" id="7906"/>
    <lineage>
        <taxon>Eukaryota</taxon>
        <taxon>Metazoa</taxon>
        <taxon>Chordata</taxon>
        <taxon>Craniata</taxon>
        <taxon>Vertebrata</taxon>
        <taxon>Euteleostomi</taxon>
        <taxon>Actinopterygii</taxon>
        <taxon>Chondrostei</taxon>
        <taxon>Acipenseriformes</taxon>
        <taxon>Acipenseridae</taxon>
        <taxon>Acipenser</taxon>
    </lineage>
</organism>
<dbReference type="PANTHER" id="PTHR23349">
    <property type="entry name" value="BASIC HELIX-LOOP-HELIX TRANSCRIPTION FACTOR, TWIST"/>
    <property type="match status" value="1"/>
</dbReference>
<feature type="region of interest" description="Disordered" evidence="7">
    <location>
        <begin position="23"/>
        <end position="42"/>
    </location>
</feature>
<dbReference type="Pfam" id="PF00010">
    <property type="entry name" value="HLH"/>
    <property type="match status" value="1"/>
</dbReference>
<sequence length="545" mass="58930">MSFAMLRSAPGRFLYSEISMLSEDEDGGSESSGSDDKSFLLEGPGYEIKVGGKRKSGNRRVTQQIVVGETRQRNAANARERDRTNSVNTAFTALRTMIPTEPADRKLSKIETLRLASSYISHLGNVLLVGEACGDGQPCHTTSSYYQHSSPGRDSDGSQPKHICTFCLSNQRKMWLLSLGPEPLPSQGPLLENEALWREVASLRQKHAQQQKVVNKLIQFLISLVQSNRVLGMKRKIPLMLNDSSTAHSIPKYSRQYSLEPLQGSPAFSPTSQSYTGANLFSSDSTVNCGPIISDITDLPQLSPSASPNDHTEENTSPSALIKEEPPSPEEVQSTVVNEAPLGTVVNKAPLGTIVNETPLSPTTFIDSLLEDSEAGGASAGSSTAQSQDGEKCLSLACVEKNDLSEHLETIDSNLENLQTILTGQSIGFDSSPLFDLFASSLSSTDFNLPDLDTSLASIQDLLAQDQKSTDTTAISADTGKQLVQYTAQPLFMLDPSNADEGSTDLPNLFELDDDNSYFGPGDDCEDPTISLLSNTTYQSKTRDP</sequence>
<feature type="domain" description="BHLH" evidence="8">
    <location>
        <begin position="71"/>
        <end position="123"/>
    </location>
</feature>
<evidence type="ECO:0000313" key="10">
    <source>
        <dbReference type="Proteomes" id="UP000289886"/>
    </source>
</evidence>
<dbReference type="PANTHER" id="PTHR23349:SF5">
    <property type="entry name" value="BASIC HELIX-LOOP-HELIX TRANSCRIPTION FACTOR SCLERAXIS"/>
    <property type="match status" value="1"/>
</dbReference>
<keyword evidence="3 9" id="KW-0346">Stress response</keyword>
<protein>
    <submittedName>
        <fullName evidence="9">Heat shock factor protein 1</fullName>
    </submittedName>
</protein>
<dbReference type="GO" id="GO:0000981">
    <property type="term" value="F:DNA-binding transcription factor activity, RNA polymerase II-specific"/>
    <property type="evidence" value="ECO:0007669"/>
    <property type="project" value="TreeGrafter"/>
</dbReference>
<dbReference type="GO" id="GO:0032502">
    <property type="term" value="P:developmental process"/>
    <property type="evidence" value="ECO:0007669"/>
    <property type="project" value="TreeGrafter"/>
</dbReference>
<evidence type="ECO:0000313" key="9">
    <source>
        <dbReference type="EMBL" id="RXM27380.1"/>
    </source>
</evidence>
<evidence type="ECO:0000256" key="2">
    <source>
        <dbReference type="ARBA" id="ARBA00023015"/>
    </source>
</evidence>
<keyword evidence="5" id="KW-0804">Transcription</keyword>
<comment type="subcellular location">
    <subcellularLocation>
        <location evidence="1">Nucleus</location>
    </subcellularLocation>
</comment>
<dbReference type="InterPro" id="IPR050283">
    <property type="entry name" value="E-box_TF_Regulators"/>
</dbReference>
<evidence type="ECO:0000256" key="4">
    <source>
        <dbReference type="ARBA" id="ARBA00023125"/>
    </source>
</evidence>
<evidence type="ECO:0000256" key="7">
    <source>
        <dbReference type="SAM" id="MobiDB-lite"/>
    </source>
</evidence>
<keyword evidence="6" id="KW-0539">Nucleus</keyword>
<dbReference type="Gene3D" id="4.10.280.10">
    <property type="entry name" value="Helix-loop-helix DNA-binding domain"/>
    <property type="match status" value="1"/>
</dbReference>
<dbReference type="InterPro" id="IPR036638">
    <property type="entry name" value="HLH_DNA-bd_sf"/>
</dbReference>
<evidence type="ECO:0000256" key="5">
    <source>
        <dbReference type="ARBA" id="ARBA00023163"/>
    </source>
</evidence>
<dbReference type="FunFam" id="4.10.280.10:FF:000010">
    <property type="entry name" value="Scleraxis bHLH transcription factor"/>
    <property type="match status" value="1"/>
</dbReference>
<keyword evidence="2" id="KW-0805">Transcription regulation</keyword>
<feature type="region of interest" description="Disordered" evidence="7">
    <location>
        <begin position="298"/>
        <end position="330"/>
    </location>
</feature>
<dbReference type="Proteomes" id="UP000289886">
    <property type="component" value="Unassembled WGS sequence"/>
</dbReference>
<dbReference type="SMART" id="SM00353">
    <property type="entry name" value="HLH"/>
    <property type="match status" value="1"/>
</dbReference>
<dbReference type="GO" id="GO:0005634">
    <property type="term" value="C:nucleus"/>
    <property type="evidence" value="ECO:0007669"/>
    <property type="project" value="UniProtKB-SubCell"/>
</dbReference>
<evidence type="ECO:0000259" key="8">
    <source>
        <dbReference type="PROSITE" id="PS50888"/>
    </source>
</evidence>
<evidence type="ECO:0000256" key="6">
    <source>
        <dbReference type="ARBA" id="ARBA00023242"/>
    </source>
</evidence>
<feature type="compositionally biased region" description="Polar residues" evidence="7">
    <location>
        <begin position="300"/>
        <end position="319"/>
    </location>
</feature>
<dbReference type="CDD" id="cd18951">
    <property type="entry name" value="bHLH_TS_scleraxis"/>
    <property type="match status" value="1"/>
</dbReference>
<dbReference type="SUPFAM" id="SSF47459">
    <property type="entry name" value="HLH, helix-loop-helix DNA-binding domain"/>
    <property type="match status" value="1"/>
</dbReference>
<dbReference type="Pfam" id="PF06546">
    <property type="entry name" value="Vert_HS_TF"/>
    <property type="match status" value="1"/>
</dbReference>
<evidence type="ECO:0000256" key="1">
    <source>
        <dbReference type="ARBA" id="ARBA00004123"/>
    </source>
</evidence>
<dbReference type="GO" id="GO:0000977">
    <property type="term" value="F:RNA polymerase II transcription regulatory region sequence-specific DNA binding"/>
    <property type="evidence" value="ECO:0007669"/>
    <property type="project" value="TreeGrafter"/>
</dbReference>
<dbReference type="InterPro" id="IPR010542">
    <property type="entry name" value="Vert_HSTF_C"/>
</dbReference>
<evidence type="ECO:0000256" key="3">
    <source>
        <dbReference type="ARBA" id="ARBA00023016"/>
    </source>
</evidence>
<comment type="caution">
    <text evidence="9">The sequence shown here is derived from an EMBL/GenBank/DDBJ whole genome shotgun (WGS) entry which is preliminary data.</text>
</comment>
<dbReference type="PROSITE" id="PS50888">
    <property type="entry name" value="BHLH"/>
    <property type="match status" value="1"/>
</dbReference>
<reference evidence="9 10" key="1">
    <citation type="submission" date="2019-01" db="EMBL/GenBank/DDBJ databases">
        <title>Draft Genome and Complete Hox-Cluster Characterization of the Sterlet Sturgeon (Acipenser ruthenus).</title>
        <authorList>
            <person name="Wei Q."/>
        </authorList>
    </citation>
    <scope>NUCLEOTIDE SEQUENCE [LARGE SCALE GENOMIC DNA]</scope>
    <source>
        <strain evidence="9">WHYD16114868_AA</strain>
        <tissue evidence="9">Blood</tissue>
    </source>
</reference>
<accession>A0A444TWX0</accession>
<proteinExistence type="predicted"/>
<dbReference type="EMBL" id="SCEB01215844">
    <property type="protein sequence ID" value="RXM27380.1"/>
    <property type="molecule type" value="Genomic_DNA"/>
</dbReference>